<proteinExistence type="predicted"/>
<protein>
    <submittedName>
        <fullName evidence="1">Uncharacterized protein</fullName>
    </submittedName>
</protein>
<comment type="caution">
    <text evidence="1">The sequence shown here is derived from an EMBL/GenBank/DDBJ whole genome shotgun (WGS) entry which is preliminary data.</text>
</comment>
<organism evidence="1 2">
    <name type="scientific">Pocillopora meandrina</name>
    <dbReference type="NCBI Taxonomy" id="46732"/>
    <lineage>
        <taxon>Eukaryota</taxon>
        <taxon>Metazoa</taxon>
        <taxon>Cnidaria</taxon>
        <taxon>Anthozoa</taxon>
        <taxon>Hexacorallia</taxon>
        <taxon>Scleractinia</taxon>
        <taxon>Astrocoeniina</taxon>
        <taxon>Pocilloporidae</taxon>
        <taxon>Pocillopora</taxon>
    </lineage>
</organism>
<dbReference type="AlphaFoldDB" id="A0AAU9VYT1"/>
<dbReference type="Proteomes" id="UP001159428">
    <property type="component" value="Unassembled WGS sequence"/>
</dbReference>
<gene>
    <name evidence="1" type="ORF">PMEA_00021446</name>
</gene>
<dbReference type="EMBL" id="CALNXJ010000004">
    <property type="protein sequence ID" value="CAH3037953.1"/>
    <property type="molecule type" value="Genomic_DNA"/>
</dbReference>
<evidence type="ECO:0000313" key="2">
    <source>
        <dbReference type="Proteomes" id="UP001159428"/>
    </source>
</evidence>
<reference evidence="1 2" key="1">
    <citation type="submission" date="2022-05" db="EMBL/GenBank/DDBJ databases">
        <authorList>
            <consortium name="Genoscope - CEA"/>
            <person name="William W."/>
        </authorList>
    </citation>
    <scope>NUCLEOTIDE SEQUENCE [LARGE SCALE GENOMIC DNA]</scope>
</reference>
<sequence>MSGLGEVKWDCMRCFEPRPVGCVEVRLVEWGGETVTHTQTMAMGTANAWLENHLKRLSSDFEGNTF</sequence>
<accession>A0AAU9VYT1</accession>
<keyword evidence="2" id="KW-1185">Reference proteome</keyword>
<evidence type="ECO:0000313" key="1">
    <source>
        <dbReference type="EMBL" id="CAH3037953.1"/>
    </source>
</evidence>
<name>A0AAU9VYT1_9CNID</name>